<dbReference type="AlphaFoldDB" id="A0A7T2VZQ2"/>
<dbReference type="Proteomes" id="UP000594778">
    <property type="component" value="Chromosome"/>
</dbReference>
<dbReference type="GO" id="GO:0016747">
    <property type="term" value="F:acyltransferase activity, transferring groups other than amino-acyl groups"/>
    <property type="evidence" value="ECO:0007669"/>
    <property type="project" value="InterPro"/>
</dbReference>
<dbReference type="InterPro" id="IPR050832">
    <property type="entry name" value="Bact_Acetyltransf"/>
</dbReference>
<keyword evidence="2" id="KW-0012">Acyltransferase</keyword>
<organism evidence="4 5">
    <name type="scientific">Delftia acidovorans</name>
    <name type="common">Pseudomonas acidovorans</name>
    <name type="synonym">Comamonas acidovorans</name>
    <dbReference type="NCBI Taxonomy" id="80866"/>
    <lineage>
        <taxon>Bacteria</taxon>
        <taxon>Pseudomonadati</taxon>
        <taxon>Pseudomonadota</taxon>
        <taxon>Betaproteobacteria</taxon>
        <taxon>Burkholderiales</taxon>
        <taxon>Comamonadaceae</taxon>
        <taxon>Delftia</taxon>
    </lineage>
</organism>
<evidence type="ECO:0000313" key="4">
    <source>
        <dbReference type="EMBL" id="QPS08398.1"/>
    </source>
</evidence>
<evidence type="ECO:0000256" key="2">
    <source>
        <dbReference type="ARBA" id="ARBA00023315"/>
    </source>
</evidence>
<dbReference type="InterPro" id="IPR016181">
    <property type="entry name" value="Acyl_CoA_acyltransferase"/>
</dbReference>
<dbReference type="SUPFAM" id="SSF55729">
    <property type="entry name" value="Acyl-CoA N-acyltransferases (Nat)"/>
    <property type="match status" value="1"/>
</dbReference>
<evidence type="ECO:0000313" key="5">
    <source>
        <dbReference type="Proteomes" id="UP000594778"/>
    </source>
</evidence>
<sequence>MNSTAIHTAIPEDAALIAPLFDAYRQFYEQPADADAALAFITARLERGESVILLARRPDGSALGFGQLYPSFCSVLAAPIYVLYDLFVAPDARRLGVGRALLLAAEAHARATGHARMDLTTARNNLRAQALYESLGWVRDEVFLTYARHLQA</sequence>
<reference evidence="4 5" key="1">
    <citation type="submission" date="2020-12" db="EMBL/GenBank/DDBJ databases">
        <title>FDA dAtabase for Regulatory Grade micrObial Sequences (FDA-ARGOS): Supporting development and validation of Infectious Disease Dx tests.</title>
        <authorList>
            <person name="Sproer C."/>
            <person name="Gronow S."/>
            <person name="Severitt S."/>
            <person name="Schroder I."/>
            <person name="Tallon L."/>
            <person name="Sadzewicz L."/>
            <person name="Zhao X."/>
            <person name="Boylan J."/>
            <person name="Ott S."/>
            <person name="Bowen H."/>
            <person name="Vavikolanu K."/>
            <person name="Mehta A."/>
            <person name="Aluvathingal J."/>
            <person name="Nadendla S."/>
            <person name="Lowell S."/>
            <person name="Myers T."/>
            <person name="Yan Y."/>
            <person name="Sichtig H."/>
        </authorList>
    </citation>
    <scope>NUCLEOTIDE SEQUENCE [LARGE SCALE GENOMIC DNA]</scope>
    <source>
        <strain evidence="4 5">FDAARGOS_909</strain>
    </source>
</reference>
<dbReference type="Gene3D" id="3.40.630.30">
    <property type="match status" value="1"/>
</dbReference>
<dbReference type="InterPro" id="IPR000182">
    <property type="entry name" value="GNAT_dom"/>
</dbReference>
<dbReference type="PROSITE" id="PS51186">
    <property type="entry name" value="GNAT"/>
    <property type="match status" value="1"/>
</dbReference>
<evidence type="ECO:0000259" key="3">
    <source>
        <dbReference type="PROSITE" id="PS51186"/>
    </source>
</evidence>
<keyword evidence="1 4" id="KW-0808">Transferase</keyword>
<proteinExistence type="predicted"/>
<dbReference type="Pfam" id="PF00583">
    <property type="entry name" value="Acetyltransf_1"/>
    <property type="match status" value="1"/>
</dbReference>
<dbReference type="EMBL" id="CP065668">
    <property type="protein sequence ID" value="QPS08398.1"/>
    <property type="molecule type" value="Genomic_DNA"/>
</dbReference>
<name>A0A7T2VZQ2_DELAC</name>
<dbReference type="RefSeq" id="WP_197955758.1">
    <property type="nucleotide sequence ID" value="NZ_CP065668.1"/>
</dbReference>
<feature type="domain" description="N-acetyltransferase" evidence="3">
    <location>
        <begin position="4"/>
        <end position="152"/>
    </location>
</feature>
<evidence type="ECO:0000256" key="1">
    <source>
        <dbReference type="ARBA" id="ARBA00022679"/>
    </source>
</evidence>
<dbReference type="PANTHER" id="PTHR43877:SF2">
    <property type="entry name" value="AMINOALKYLPHOSPHONATE N-ACETYLTRANSFERASE-RELATED"/>
    <property type="match status" value="1"/>
</dbReference>
<protein>
    <submittedName>
        <fullName evidence="4">GNAT family N-acetyltransferase</fullName>
    </submittedName>
</protein>
<dbReference type="PANTHER" id="PTHR43877">
    <property type="entry name" value="AMINOALKYLPHOSPHONATE N-ACETYLTRANSFERASE-RELATED-RELATED"/>
    <property type="match status" value="1"/>
</dbReference>
<gene>
    <name evidence="4" type="ORF">I6G66_29825</name>
</gene>
<accession>A0A7T2VZQ2</accession>